<dbReference type="Proteomes" id="UP000018850">
    <property type="component" value="Unassembled WGS sequence"/>
</dbReference>
<name>W2UJB3_9FLAO</name>
<evidence type="ECO:0000313" key="1">
    <source>
        <dbReference type="EMBL" id="ETN94235.1"/>
    </source>
</evidence>
<sequence>MFPEGLMHPALRYVLNLYCGKIEHLINKKKMMVEPTAFTRFIISIEWLSKPKK</sequence>
<reference evidence="2" key="1">
    <citation type="submission" date="2013-11" db="EMBL/GenBank/DDBJ databases">
        <title>Draft genome sequence from a member of Zhouia, isolated tidal flat.</title>
        <authorList>
            <person name="Jin H."/>
            <person name="Jeon C.O."/>
        </authorList>
    </citation>
    <scope>NUCLEOTIDE SEQUENCE [LARGE SCALE GENOMIC DNA]</scope>
    <source>
        <strain evidence="2">AD3</strain>
    </source>
</reference>
<reference evidence="1 2" key="2">
    <citation type="journal article" date="2016" name="Genome Announc.">
        <title>Draft Genome Sequence of Zhouia amylolytica AD3, Isolated from Tidal Flat Sediment.</title>
        <authorList>
            <person name="Jia B."/>
            <person name="Jin H.M."/>
            <person name="Lee H.J."/>
            <person name="Jeon C.O."/>
        </authorList>
    </citation>
    <scope>NUCLEOTIDE SEQUENCE [LARGE SCALE GENOMIC DNA]</scope>
    <source>
        <strain evidence="1 2">AD3</strain>
    </source>
</reference>
<comment type="caution">
    <text evidence="1">The sequence shown here is derived from an EMBL/GenBank/DDBJ whole genome shotgun (WGS) entry which is preliminary data.</text>
</comment>
<keyword evidence="2" id="KW-1185">Reference proteome</keyword>
<dbReference type="EMBL" id="AYXY01000026">
    <property type="protein sequence ID" value="ETN94235.1"/>
    <property type="molecule type" value="Genomic_DNA"/>
</dbReference>
<proteinExistence type="predicted"/>
<organism evidence="1 2">
    <name type="scientific">Zhouia amylolytica AD3</name>
    <dbReference type="NCBI Taxonomy" id="1286632"/>
    <lineage>
        <taxon>Bacteria</taxon>
        <taxon>Pseudomonadati</taxon>
        <taxon>Bacteroidota</taxon>
        <taxon>Flavobacteriia</taxon>
        <taxon>Flavobacteriales</taxon>
        <taxon>Flavobacteriaceae</taxon>
        <taxon>Zhouia</taxon>
    </lineage>
</organism>
<dbReference type="AlphaFoldDB" id="W2UJB3"/>
<accession>W2UJB3</accession>
<gene>
    <name evidence="1" type="ORF">P278_30390</name>
</gene>
<protein>
    <submittedName>
        <fullName evidence="1">Uncharacterized protein</fullName>
    </submittedName>
</protein>
<evidence type="ECO:0000313" key="2">
    <source>
        <dbReference type="Proteomes" id="UP000018850"/>
    </source>
</evidence>